<name>A0A212KZH0_9HYPH</name>
<proteinExistence type="inferred from homology"/>
<organism evidence="5">
    <name type="scientific">uncultured Pleomorphomonas sp</name>
    <dbReference type="NCBI Taxonomy" id="442121"/>
    <lineage>
        <taxon>Bacteria</taxon>
        <taxon>Pseudomonadati</taxon>
        <taxon>Pseudomonadota</taxon>
        <taxon>Alphaproteobacteria</taxon>
        <taxon>Hyphomicrobiales</taxon>
        <taxon>Pleomorphomonadaceae</taxon>
        <taxon>Pleomorphomonas</taxon>
        <taxon>environmental samples</taxon>
    </lineage>
</organism>
<keyword evidence="2 4" id="KW-0808">Transferase</keyword>
<dbReference type="RefSeq" id="WP_288195649.1">
    <property type="nucleotide sequence ID" value="NZ_LT608334.1"/>
</dbReference>
<dbReference type="InterPro" id="IPR042203">
    <property type="entry name" value="Leu/Phe-tRNA_Trfase_C"/>
</dbReference>
<dbReference type="SUPFAM" id="SSF55729">
    <property type="entry name" value="Acyl-CoA N-acyltransferases (Nat)"/>
    <property type="match status" value="1"/>
</dbReference>
<dbReference type="InterPro" id="IPR004616">
    <property type="entry name" value="Leu/Phe-tRNA_Trfase"/>
</dbReference>
<comment type="function">
    <text evidence="4">Functions in the N-end rule pathway of protein degradation where it conjugates Leu, Phe and, less efficiently, Met from aminoacyl-tRNAs to the N-termini of proteins containing an N-terminal arginine or lysine.</text>
</comment>
<dbReference type="PANTHER" id="PTHR30098:SF2">
    <property type="entry name" value="LEUCYL_PHENYLALANYL-TRNA--PROTEIN TRANSFERASE"/>
    <property type="match status" value="1"/>
</dbReference>
<evidence type="ECO:0000256" key="4">
    <source>
        <dbReference type="HAMAP-Rule" id="MF_00688"/>
    </source>
</evidence>
<dbReference type="InterPro" id="IPR016181">
    <property type="entry name" value="Acyl_CoA_acyltransferase"/>
</dbReference>
<evidence type="ECO:0000256" key="1">
    <source>
        <dbReference type="ARBA" id="ARBA00022490"/>
    </source>
</evidence>
<protein>
    <recommendedName>
        <fullName evidence="4">Leucyl/phenylalanyl-tRNA--protein transferase</fullName>
        <ecNumber evidence="4">2.3.2.6</ecNumber>
    </recommendedName>
    <alternativeName>
        <fullName evidence="4">L/F-transferase</fullName>
    </alternativeName>
    <alternativeName>
        <fullName evidence="4">Leucyltransferase</fullName>
    </alternativeName>
    <alternativeName>
        <fullName evidence="4">Phenyalanyltransferase</fullName>
    </alternativeName>
</protein>
<comment type="subcellular location">
    <subcellularLocation>
        <location evidence="4">Cytoplasm</location>
    </subcellularLocation>
</comment>
<sequence length="230" mass="25192">MADRTSSVPTLTADILLKAYAVGMFPMAESADDPNLFWIEPEWRGIIPLDGFRIPRRLARTVRKGGFDVRVDTDFYGVVDGCAAPAPGREKTWINATIRKLYGELFQRGHCHTVESWQGGRLVGGLYGVSVGGAFFGESMFSAVTDASKVALVHLVARLRAGGYRLLDTQFVTDHLAHFGTIEIPKRIYGQRLTAALATQGNFRALPPSISGEEALRWLPAPESGEPRSD</sequence>
<dbReference type="GO" id="GO:0008914">
    <property type="term" value="F:leucyl-tRNA--protein transferase activity"/>
    <property type="evidence" value="ECO:0007669"/>
    <property type="project" value="UniProtKB-UniRule"/>
</dbReference>
<comment type="catalytic activity">
    <reaction evidence="4">
        <text>N-terminal L-lysyl-[protein] + L-leucyl-tRNA(Leu) = N-terminal L-leucyl-L-lysyl-[protein] + tRNA(Leu) + H(+)</text>
        <dbReference type="Rhea" id="RHEA:12340"/>
        <dbReference type="Rhea" id="RHEA-COMP:9613"/>
        <dbReference type="Rhea" id="RHEA-COMP:9622"/>
        <dbReference type="Rhea" id="RHEA-COMP:12670"/>
        <dbReference type="Rhea" id="RHEA-COMP:12671"/>
        <dbReference type="ChEBI" id="CHEBI:15378"/>
        <dbReference type="ChEBI" id="CHEBI:65249"/>
        <dbReference type="ChEBI" id="CHEBI:78442"/>
        <dbReference type="ChEBI" id="CHEBI:78494"/>
        <dbReference type="ChEBI" id="CHEBI:133043"/>
        <dbReference type="EC" id="2.3.2.6"/>
    </reaction>
</comment>
<evidence type="ECO:0000256" key="2">
    <source>
        <dbReference type="ARBA" id="ARBA00022679"/>
    </source>
</evidence>
<comment type="catalytic activity">
    <reaction evidence="4">
        <text>N-terminal L-arginyl-[protein] + L-leucyl-tRNA(Leu) = N-terminal L-leucyl-L-arginyl-[protein] + tRNA(Leu) + H(+)</text>
        <dbReference type="Rhea" id="RHEA:50416"/>
        <dbReference type="Rhea" id="RHEA-COMP:9613"/>
        <dbReference type="Rhea" id="RHEA-COMP:9622"/>
        <dbReference type="Rhea" id="RHEA-COMP:12672"/>
        <dbReference type="Rhea" id="RHEA-COMP:12673"/>
        <dbReference type="ChEBI" id="CHEBI:15378"/>
        <dbReference type="ChEBI" id="CHEBI:64719"/>
        <dbReference type="ChEBI" id="CHEBI:78442"/>
        <dbReference type="ChEBI" id="CHEBI:78494"/>
        <dbReference type="ChEBI" id="CHEBI:133044"/>
        <dbReference type="EC" id="2.3.2.6"/>
    </reaction>
</comment>
<accession>A0A212KZH0</accession>
<dbReference type="Pfam" id="PF03588">
    <property type="entry name" value="Leu_Phe_trans"/>
    <property type="match status" value="1"/>
</dbReference>
<dbReference type="HAMAP" id="MF_00688">
    <property type="entry name" value="Leu_Phe_trans"/>
    <property type="match status" value="1"/>
</dbReference>
<dbReference type="Gene3D" id="3.40.630.70">
    <property type="entry name" value="Leucyl/phenylalanyl-tRNA-protein transferase, C-terminal domain"/>
    <property type="match status" value="1"/>
</dbReference>
<dbReference type="EC" id="2.3.2.6" evidence="4"/>
<dbReference type="GO" id="GO:0030163">
    <property type="term" value="P:protein catabolic process"/>
    <property type="evidence" value="ECO:0007669"/>
    <property type="project" value="UniProtKB-UniRule"/>
</dbReference>
<keyword evidence="1 4" id="KW-0963">Cytoplasm</keyword>
<reference evidence="5" key="1">
    <citation type="submission" date="2016-08" db="EMBL/GenBank/DDBJ databases">
        <authorList>
            <person name="Seilhamer J.J."/>
        </authorList>
    </citation>
    <scope>NUCLEOTIDE SEQUENCE</scope>
    <source>
        <strain evidence="5">86</strain>
    </source>
</reference>
<evidence type="ECO:0000313" key="5">
    <source>
        <dbReference type="EMBL" id="SCM70711.1"/>
    </source>
</evidence>
<comment type="catalytic activity">
    <reaction evidence="4">
        <text>L-phenylalanyl-tRNA(Phe) + an N-terminal L-alpha-aminoacyl-[protein] = an N-terminal L-phenylalanyl-L-alpha-aminoacyl-[protein] + tRNA(Phe)</text>
        <dbReference type="Rhea" id="RHEA:43632"/>
        <dbReference type="Rhea" id="RHEA-COMP:9668"/>
        <dbReference type="Rhea" id="RHEA-COMP:9699"/>
        <dbReference type="Rhea" id="RHEA-COMP:10636"/>
        <dbReference type="Rhea" id="RHEA-COMP:10637"/>
        <dbReference type="ChEBI" id="CHEBI:78442"/>
        <dbReference type="ChEBI" id="CHEBI:78531"/>
        <dbReference type="ChEBI" id="CHEBI:78597"/>
        <dbReference type="ChEBI" id="CHEBI:83561"/>
        <dbReference type="EC" id="2.3.2.6"/>
    </reaction>
</comment>
<gene>
    <name evidence="4 5" type="primary">aat</name>
    <name evidence="5" type="ORF">KL86PLE_10258</name>
</gene>
<dbReference type="GO" id="GO:0005737">
    <property type="term" value="C:cytoplasm"/>
    <property type="evidence" value="ECO:0007669"/>
    <property type="project" value="UniProtKB-SubCell"/>
</dbReference>
<dbReference type="NCBIfam" id="TIGR00667">
    <property type="entry name" value="aat"/>
    <property type="match status" value="1"/>
</dbReference>
<dbReference type="PANTHER" id="PTHR30098">
    <property type="entry name" value="LEUCYL/PHENYLALANYL-TRNA--PROTEIN TRANSFERASE"/>
    <property type="match status" value="1"/>
</dbReference>
<comment type="similarity">
    <text evidence="4">Belongs to the L/F-transferase family.</text>
</comment>
<dbReference type="EMBL" id="FMJD01000001">
    <property type="protein sequence ID" value="SCM70711.1"/>
    <property type="molecule type" value="Genomic_DNA"/>
</dbReference>
<evidence type="ECO:0000256" key="3">
    <source>
        <dbReference type="ARBA" id="ARBA00023315"/>
    </source>
</evidence>
<dbReference type="AlphaFoldDB" id="A0A212KZH0"/>
<keyword evidence="3 4" id="KW-0012">Acyltransferase</keyword>